<dbReference type="InterPro" id="IPR023116">
    <property type="entry name" value="Phosphonoacetate_hydro_insert"/>
</dbReference>
<evidence type="ECO:0000313" key="2">
    <source>
        <dbReference type="Proteomes" id="UP000004508"/>
    </source>
</evidence>
<gene>
    <name evidence="1" type="ORF">Krac_11579</name>
</gene>
<dbReference type="EMBL" id="ADVG01000001">
    <property type="protein sequence ID" value="EFH89986.1"/>
    <property type="molecule type" value="Genomic_DNA"/>
</dbReference>
<keyword evidence="2" id="KW-1185">Reference proteome</keyword>
<dbReference type="OrthoDB" id="8580666at2"/>
<dbReference type="Gene3D" id="3.30.1360.110">
    <property type="entry name" value="Domain 2, Phosphonoacetate Hydrolase"/>
    <property type="match status" value="1"/>
</dbReference>
<dbReference type="Proteomes" id="UP000004508">
    <property type="component" value="Unassembled WGS sequence"/>
</dbReference>
<name>D6TCG9_KTERA</name>
<accession>D6TCG9</accession>
<dbReference type="InterPro" id="IPR002591">
    <property type="entry name" value="Phosphodiest/P_Trfase"/>
</dbReference>
<dbReference type="InParanoid" id="D6TCG9"/>
<sequence length="377" mass="42330">MKRAERQRTVVAMVDGMGMEYFTAQALPSMQQLAATGFFQQVSAFLPSVTNVNNVSICCGAYPDEHGITGNSYFDPKLGQEAYMEDARLLCTSTLFQRAAARGIQSALLTSKKKTLSLLAEGTTLALAAEAPPASFVARYGPAPSIYSSEINYWLWQIAVDILKEHPEIGLLYIHTTDFPMHAWTPTEQRSQEHLQTLDRFLGKAVEQAPDAAFLITADHGMNAKRRCWDLQKVCERQATPIRYALSAEKDRYIQHHRTFGGTAYVWLSAPEDLEAVQQTLQKVPGVELVLPREQAAQRFHLMSERIGDVVVLGDQDTVFGELETEMETLEPSYRSHGSLHELAVPLILYNTQEVFSAAETFRYNADLTRWLYRDDA</sequence>
<protein>
    <submittedName>
        <fullName evidence="1">Type I phosphodiesterase/nucleotide pyrophosphatase</fullName>
    </submittedName>
</protein>
<dbReference type="SUPFAM" id="SSF53649">
    <property type="entry name" value="Alkaline phosphatase-like"/>
    <property type="match status" value="1"/>
</dbReference>
<evidence type="ECO:0000313" key="1">
    <source>
        <dbReference type="EMBL" id="EFH89986.1"/>
    </source>
</evidence>
<proteinExistence type="predicted"/>
<dbReference type="PANTHER" id="PTHR10151">
    <property type="entry name" value="ECTONUCLEOTIDE PYROPHOSPHATASE/PHOSPHODIESTERASE"/>
    <property type="match status" value="1"/>
</dbReference>
<dbReference type="InterPro" id="IPR017850">
    <property type="entry name" value="Alkaline_phosphatase_core_sf"/>
</dbReference>
<dbReference type="PANTHER" id="PTHR10151:SF120">
    <property type="entry name" value="BIS(5'-ADENOSYL)-TRIPHOSPHATASE"/>
    <property type="match status" value="1"/>
</dbReference>
<dbReference type="Pfam" id="PF01663">
    <property type="entry name" value="Phosphodiest"/>
    <property type="match status" value="1"/>
</dbReference>
<dbReference type="GO" id="GO:0016787">
    <property type="term" value="F:hydrolase activity"/>
    <property type="evidence" value="ECO:0007669"/>
    <property type="project" value="UniProtKB-ARBA"/>
</dbReference>
<dbReference type="STRING" id="485913.Krac_11579"/>
<dbReference type="eggNOG" id="COG1524">
    <property type="taxonomic scope" value="Bacteria"/>
</dbReference>
<comment type="caution">
    <text evidence="1">The sequence shown here is derived from an EMBL/GenBank/DDBJ whole genome shotgun (WGS) entry which is preliminary data.</text>
</comment>
<dbReference type="Gene3D" id="3.40.720.10">
    <property type="entry name" value="Alkaline Phosphatase, subunit A"/>
    <property type="match status" value="1"/>
</dbReference>
<dbReference type="AlphaFoldDB" id="D6TCG9"/>
<organism evidence="1 2">
    <name type="scientific">Ktedonobacter racemifer DSM 44963</name>
    <dbReference type="NCBI Taxonomy" id="485913"/>
    <lineage>
        <taxon>Bacteria</taxon>
        <taxon>Bacillati</taxon>
        <taxon>Chloroflexota</taxon>
        <taxon>Ktedonobacteria</taxon>
        <taxon>Ktedonobacterales</taxon>
        <taxon>Ktedonobacteraceae</taxon>
        <taxon>Ktedonobacter</taxon>
    </lineage>
</organism>
<reference evidence="1 2" key="1">
    <citation type="journal article" date="2011" name="Stand. Genomic Sci.">
        <title>Non-contiguous finished genome sequence and contextual data of the filamentous soil bacterium Ktedonobacter racemifer type strain (SOSP1-21).</title>
        <authorList>
            <person name="Chang Y.J."/>
            <person name="Land M."/>
            <person name="Hauser L."/>
            <person name="Chertkov O."/>
            <person name="Del Rio T.G."/>
            <person name="Nolan M."/>
            <person name="Copeland A."/>
            <person name="Tice H."/>
            <person name="Cheng J.F."/>
            <person name="Lucas S."/>
            <person name="Han C."/>
            <person name="Goodwin L."/>
            <person name="Pitluck S."/>
            <person name="Ivanova N."/>
            <person name="Ovchinikova G."/>
            <person name="Pati A."/>
            <person name="Chen A."/>
            <person name="Palaniappan K."/>
            <person name="Mavromatis K."/>
            <person name="Liolios K."/>
            <person name="Brettin T."/>
            <person name="Fiebig A."/>
            <person name="Rohde M."/>
            <person name="Abt B."/>
            <person name="Goker M."/>
            <person name="Detter J.C."/>
            <person name="Woyke T."/>
            <person name="Bristow J."/>
            <person name="Eisen J.A."/>
            <person name="Markowitz V."/>
            <person name="Hugenholtz P."/>
            <person name="Kyrpides N.C."/>
            <person name="Klenk H.P."/>
            <person name="Lapidus A."/>
        </authorList>
    </citation>
    <scope>NUCLEOTIDE SEQUENCE [LARGE SCALE GENOMIC DNA]</scope>
    <source>
        <strain evidence="2">DSM 44963</strain>
    </source>
</reference>
<dbReference type="RefSeq" id="WP_007906982.1">
    <property type="nucleotide sequence ID" value="NZ_ADVG01000001.1"/>
</dbReference>